<dbReference type="PANTHER" id="PTHR43272:SF83">
    <property type="entry name" value="ACYL-COA SYNTHETASE LONG-CHAIN, ISOFORM J"/>
    <property type="match status" value="1"/>
</dbReference>
<dbReference type="Gene3D" id="3.40.50.12780">
    <property type="entry name" value="N-terminal domain of ligase-like"/>
    <property type="match status" value="1"/>
</dbReference>
<protein>
    <recommendedName>
        <fullName evidence="6">AMP-dependent synthetase/ligase domain-containing protein</fullName>
    </recommendedName>
</protein>
<dbReference type="GO" id="GO:0005524">
    <property type="term" value="F:ATP binding"/>
    <property type="evidence" value="ECO:0007669"/>
    <property type="project" value="UniProtKB-KW"/>
</dbReference>
<sequence>MPSLKAIVYTDTLCTPDECKDDLSAPAKKAAGIPEVTSFAAVLALGKAKPLEFTMPKPESIAVLMYTSGSTGDPKGVMVSQANLIAFVAAVAIGFGGVIMEGAGEVYLGYLPLAHILELSAEFFYFSTGNMVGYADPKTLLGGPERAYPTGGLEEFKPTLMAGVPKVWETIKAGAQAKVAKAGPVASFLISLAIEMKASAAYSYRKTPLFNVLLKKFKMTTGGNLKACLSGGGAISAEVQEWVRTALDAPLVQGYGLTETCAGATIQMPDDMSIGIAGTPIASNEITLHSEPDITDQDGKPYMTTDTKHSNGTACKGRGEVWLRGTNITGGYYRMPKETASEFDADGWFHTGDIGMLTPGGALVIIDRKKNLVKLKGGEYVALERMNTTYNSSPFVHVENGGVCSYAGHELDRAVCLAQCKPEALTQVADTLGLSYSDPAELCANAQVQAKVLESFKEAAKKGGLTALETVVGVYPLVEPWSTANGCLTATSKLMSKTIYKNNAKELEIIKKKGVK</sequence>
<dbReference type="InterPro" id="IPR020845">
    <property type="entry name" value="AMP-binding_CS"/>
</dbReference>
<dbReference type="InterPro" id="IPR000873">
    <property type="entry name" value="AMP-dep_synth/lig_dom"/>
</dbReference>
<evidence type="ECO:0000256" key="4">
    <source>
        <dbReference type="ARBA" id="ARBA00022840"/>
    </source>
</evidence>
<gene>
    <name evidence="7" type="ORF">CPOL0286_LOCUS11792</name>
</gene>
<evidence type="ECO:0000256" key="3">
    <source>
        <dbReference type="ARBA" id="ARBA00022741"/>
    </source>
</evidence>
<evidence type="ECO:0000259" key="6">
    <source>
        <dbReference type="Pfam" id="PF00501"/>
    </source>
</evidence>
<dbReference type="InterPro" id="IPR042099">
    <property type="entry name" value="ANL_N_sf"/>
</dbReference>
<dbReference type="Pfam" id="PF00501">
    <property type="entry name" value="AMP-binding"/>
    <property type="match status" value="1"/>
</dbReference>
<feature type="domain" description="AMP-dependent synthetase/ligase" evidence="6">
    <location>
        <begin position="35"/>
        <end position="333"/>
    </location>
</feature>
<dbReference type="PANTHER" id="PTHR43272">
    <property type="entry name" value="LONG-CHAIN-FATTY-ACID--COA LIGASE"/>
    <property type="match status" value="1"/>
</dbReference>
<dbReference type="GO" id="GO:0016020">
    <property type="term" value="C:membrane"/>
    <property type="evidence" value="ECO:0007669"/>
    <property type="project" value="TreeGrafter"/>
</dbReference>
<reference evidence="7" key="1">
    <citation type="submission" date="2021-01" db="EMBL/GenBank/DDBJ databases">
        <authorList>
            <person name="Corre E."/>
            <person name="Pelletier E."/>
            <person name="Niang G."/>
            <person name="Scheremetjew M."/>
            <person name="Finn R."/>
            <person name="Kale V."/>
            <person name="Holt S."/>
            <person name="Cochrane G."/>
            <person name="Meng A."/>
            <person name="Brown T."/>
            <person name="Cohen L."/>
        </authorList>
    </citation>
    <scope>NUCLEOTIDE SEQUENCE</scope>
    <source>
        <strain evidence="7">UIO037</strain>
    </source>
</reference>
<dbReference type="GO" id="GO:0004467">
    <property type="term" value="F:long-chain fatty acid-CoA ligase activity"/>
    <property type="evidence" value="ECO:0007669"/>
    <property type="project" value="UniProtKB-EC"/>
</dbReference>
<evidence type="ECO:0000313" key="7">
    <source>
        <dbReference type="EMBL" id="CAE2234181.1"/>
    </source>
</evidence>
<keyword evidence="2" id="KW-0436">Ligase</keyword>
<dbReference type="EMBL" id="HBKO01025848">
    <property type="protein sequence ID" value="CAE2234181.1"/>
    <property type="molecule type" value="Transcribed_RNA"/>
</dbReference>
<organism evidence="7">
    <name type="scientific">Prymnesium polylepis</name>
    <dbReference type="NCBI Taxonomy" id="72548"/>
    <lineage>
        <taxon>Eukaryota</taxon>
        <taxon>Haptista</taxon>
        <taxon>Haptophyta</taxon>
        <taxon>Prymnesiophyceae</taxon>
        <taxon>Prymnesiales</taxon>
        <taxon>Prymnesiaceae</taxon>
        <taxon>Prymnesium</taxon>
    </lineage>
</organism>
<keyword evidence="3" id="KW-0547">Nucleotide-binding</keyword>
<dbReference type="PROSITE" id="PS00455">
    <property type="entry name" value="AMP_BINDING"/>
    <property type="match status" value="1"/>
</dbReference>
<comment type="catalytic activity">
    <reaction evidence="5">
        <text>a long-chain fatty acid + ATP + CoA = a long-chain fatty acyl-CoA + AMP + diphosphate</text>
        <dbReference type="Rhea" id="RHEA:15421"/>
        <dbReference type="ChEBI" id="CHEBI:30616"/>
        <dbReference type="ChEBI" id="CHEBI:33019"/>
        <dbReference type="ChEBI" id="CHEBI:57287"/>
        <dbReference type="ChEBI" id="CHEBI:57560"/>
        <dbReference type="ChEBI" id="CHEBI:83139"/>
        <dbReference type="ChEBI" id="CHEBI:456215"/>
        <dbReference type="EC" id="6.2.1.3"/>
    </reaction>
</comment>
<proteinExistence type="inferred from homology"/>
<dbReference type="AlphaFoldDB" id="A0A7S4IMN0"/>
<dbReference type="GO" id="GO:0005783">
    <property type="term" value="C:endoplasmic reticulum"/>
    <property type="evidence" value="ECO:0007669"/>
    <property type="project" value="TreeGrafter"/>
</dbReference>
<keyword evidence="4" id="KW-0067">ATP-binding</keyword>
<comment type="similarity">
    <text evidence="1">Belongs to the ATP-dependent AMP-binding enzyme family.</text>
</comment>
<evidence type="ECO:0000256" key="5">
    <source>
        <dbReference type="ARBA" id="ARBA00036813"/>
    </source>
</evidence>
<evidence type="ECO:0000256" key="2">
    <source>
        <dbReference type="ARBA" id="ARBA00022598"/>
    </source>
</evidence>
<dbReference type="SUPFAM" id="SSF56801">
    <property type="entry name" value="Acetyl-CoA synthetase-like"/>
    <property type="match status" value="1"/>
</dbReference>
<evidence type="ECO:0000256" key="1">
    <source>
        <dbReference type="ARBA" id="ARBA00006432"/>
    </source>
</evidence>
<name>A0A7S4IMN0_9EUKA</name>
<accession>A0A7S4IMN0</accession>